<evidence type="ECO:0000256" key="3">
    <source>
        <dbReference type="SAM" id="MobiDB-lite"/>
    </source>
</evidence>
<dbReference type="Pfam" id="PF11523">
    <property type="entry name" value="DUF3223"/>
    <property type="match status" value="1"/>
</dbReference>
<feature type="compositionally biased region" description="Low complexity" evidence="3">
    <location>
        <begin position="30"/>
        <end position="42"/>
    </location>
</feature>
<feature type="compositionally biased region" description="Low complexity" evidence="3">
    <location>
        <begin position="1"/>
        <end position="12"/>
    </location>
</feature>
<feature type="compositionally biased region" description="Basic and acidic residues" evidence="3">
    <location>
        <begin position="176"/>
        <end position="190"/>
    </location>
</feature>
<feature type="region of interest" description="Disordered" evidence="3">
    <location>
        <begin position="170"/>
        <end position="193"/>
    </location>
</feature>
<dbReference type="GO" id="GO:1990904">
    <property type="term" value="C:ribonucleoprotein complex"/>
    <property type="evidence" value="ECO:0007669"/>
    <property type="project" value="UniProtKB-UniRule"/>
</dbReference>
<comment type="caution">
    <text evidence="5">The sequence shown here is derived from an EMBL/GenBank/DDBJ whole genome shotgun (WGS) entry which is preliminary data.</text>
</comment>
<keyword evidence="6" id="KW-1185">Reference proteome</keyword>
<dbReference type="InterPro" id="IPR012677">
    <property type="entry name" value="Nucleotide-bd_a/b_plait_sf"/>
</dbReference>
<evidence type="ECO:0000313" key="5">
    <source>
        <dbReference type="EMBL" id="CAH0369067.1"/>
    </source>
</evidence>
<feature type="compositionally biased region" description="Basic residues" evidence="3">
    <location>
        <begin position="287"/>
        <end position="318"/>
    </location>
</feature>
<feature type="compositionally biased region" description="Basic and acidic residues" evidence="3">
    <location>
        <begin position="272"/>
        <end position="286"/>
    </location>
</feature>
<evidence type="ECO:0000313" key="6">
    <source>
        <dbReference type="Proteomes" id="UP000789595"/>
    </source>
</evidence>
<dbReference type="EMBL" id="CAKKNE010000002">
    <property type="protein sequence ID" value="CAH0369067.1"/>
    <property type="molecule type" value="Genomic_DNA"/>
</dbReference>
<dbReference type="Pfam" id="PF08777">
    <property type="entry name" value="RRM_3"/>
    <property type="match status" value="1"/>
</dbReference>
<feature type="compositionally biased region" description="Basic and acidic residues" evidence="3">
    <location>
        <begin position="17"/>
        <end position="26"/>
    </location>
</feature>
<dbReference type="AlphaFoldDB" id="A0A8J2WUQ7"/>
<protein>
    <recommendedName>
        <fullName evidence="4">XRRM domain-containing protein</fullName>
    </recommendedName>
</protein>
<dbReference type="GO" id="GO:0003723">
    <property type="term" value="F:RNA binding"/>
    <property type="evidence" value="ECO:0007669"/>
    <property type="project" value="UniProtKB-KW"/>
</dbReference>
<gene>
    <name evidence="5" type="ORF">PECAL_2P21730</name>
</gene>
<accession>A0A8J2WUQ7</accession>
<sequence>MSAMDTTDAAADSTEEPATKKARTEEPDTEPAAAPAPASEAPAPAPAPADAEEEEDDDAAKVRVIAGRRFANRDELWAHVLSLQRKIDGGVAEGADAFFLFALVTCHPGANEKLAPGAAKIGFDINQEYPDTKSFFVERTDGSRAGFSARKCVDELYPKDSTKSALTLGRQSMGAREYKESPQKKARDPPPRGAHVRIDGLSGQAIQYGEIKEALSEFAVPRFVDLNDDEGYAIARFDDNESAVKACACVEIEGAAVTVVVMAPELEDAYRKDADAKREAAREAKRGKGGKGGRGRGKGRGRSIRSAGRGRGRGRGRPGRGLGHYGPPKN</sequence>
<dbReference type="InterPro" id="IPR014886">
    <property type="entry name" value="La_xRRM"/>
</dbReference>
<feature type="region of interest" description="Disordered" evidence="3">
    <location>
        <begin position="272"/>
        <end position="330"/>
    </location>
</feature>
<keyword evidence="1 2" id="KW-0694">RNA-binding</keyword>
<dbReference type="PROSITE" id="PS51939">
    <property type="entry name" value="XRRM"/>
    <property type="match status" value="1"/>
</dbReference>
<feature type="domain" description="XRRM" evidence="4">
    <location>
        <begin position="189"/>
        <end position="302"/>
    </location>
</feature>
<feature type="region of interest" description="Disordered" evidence="3">
    <location>
        <begin position="1"/>
        <end position="59"/>
    </location>
</feature>
<evidence type="ECO:0000259" key="4">
    <source>
        <dbReference type="PROSITE" id="PS51939"/>
    </source>
</evidence>
<dbReference type="InterPro" id="IPR035979">
    <property type="entry name" value="RBD_domain_sf"/>
</dbReference>
<dbReference type="SUPFAM" id="SSF54928">
    <property type="entry name" value="RNA-binding domain, RBD"/>
    <property type="match status" value="1"/>
</dbReference>
<reference evidence="5" key="1">
    <citation type="submission" date="2021-11" db="EMBL/GenBank/DDBJ databases">
        <authorList>
            <consortium name="Genoscope - CEA"/>
            <person name="William W."/>
        </authorList>
    </citation>
    <scope>NUCLEOTIDE SEQUENCE</scope>
</reference>
<dbReference type="OrthoDB" id="1926397at2759"/>
<dbReference type="Gene3D" id="3.10.450.40">
    <property type="match status" value="1"/>
</dbReference>
<dbReference type="Proteomes" id="UP000789595">
    <property type="component" value="Unassembled WGS sequence"/>
</dbReference>
<organism evidence="5 6">
    <name type="scientific">Pelagomonas calceolata</name>
    <dbReference type="NCBI Taxonomy" id="35677"/>
    <lineage>
        <taxon>Eukaryota</taxon>
        <taxon>Sar</taxon>
        <taxon>Stramenopiles</taxon>
        <taxon>Ochrophyta</taxon>
        <taxon>Pelagophyceae</taxon>
        <taxon>Pelagomonadales</taxon>
        <taxon>Pelagomonadaceae</taxon>
        <taxon>Pelagomonas</taxon>
    </lineage>
</organism>
<dbReference type="Gene3D" id="3.30.70.330">
    <property type="match status" value="1"/>
</dbReference>
<name>A0A8J2WUQ7_9STRA</name>
<evidence type="ECO:0000256" key="1">
    <source>
        <dbReference type="ARBA" id="ARBA00022884"/>
    </source>
</evidence>
<proteinExistence type="predicted"/>
<evidence type="ECO:0000256" key="2">
    <source>
        <dbReference type="PROSITE-ProRule" id="PRU01288"/>
    </source>
</evidence>